<dbReference type="Proteomes" id="UP001158049">
    <property type="component" value="Unassembled WGS sequence"/>
</dbReference>
<feature type="domain" description="SCP2" evidence="3">
    <location>
        <begin position="10"/>
        <end position="100"/>
    </location>
</feature>
<keyword evidence="2" id="KW-0175">Coiled coil</keyword>
<comment type="similarity">
    <text evidence="1">Belongs to the UbiJ family.</text>
</comment>
<dbReference type="InterPro" id="IPR003033">
    <property type="entry name" value="SCP2_sterol-bd_dom"/>
</dbReference>
<dbReference type="RefSeq" id="WP_283443082.1">
    <property type="nucleotide sequence ID" value="NZ_FXUL01000011.1"/>
</dbReference>
<gene>
    <name evidence="1" type="primary">ubiJ</name>
    <name evidence="4" type="ORF">SAMN06295970_11147</name>
</gene>
<sequence length="192" mass="20976">MIPSPVPAVINHLLVQEAWATRKLSLHAGKVARIDTGIVVLQLQVAADGLVEAAAADAVPNVTIRMKLSDLPLMMQNRERAFSYVQVEGDAEFANAVSQVSQGVRWEAEDDLSRLVGDIAARRIVAGGRAVFGAAKATRRRIEENVAEYFLEEQPLLVRPQAVAEFSADVAELRDDVERLAKRIERLRGGLA</sequence>
<organism evidence="4 5">
    <name type="scientific">Noviherbaspirillum suwonense</name>
    <dbReference type="NCBI Taxonomy" id="1224511"/>
    <lineage>
        <taxon>Bacteria</taxon>
        <taxon>Pseudomonadati</taxon>
        <taxon>Pseudomonadota</taxon>
        <taxon>Betaproteobacteria</taxon>
        <taxon>Burkholderiales</taxon>
        <taxon>Oxalobacteraceae</taxon>
        <taxon>Noviherbaspirillum</taxon>
    </lineage>
</organism>
<dbReference type="PANTHER" id="PTHR38693:SF1">
    <property type="entry name" value="UBIQUINONE BIOSYNTHESIS ACCESSORY FACTOR UBIJ"/>
    <property type="match status" value="1"/>
</dbReference>
<dbReference type="Pfam" id="PF02036">
    <property type="entry name" value="SCP2"/>
    <property type="match status" value="1"/>
</dbReference>
<dbReference type="PANTHER" id="PTHR38693">
    <property type="entry name" value="UBIQUINONE BIOSYNTHESIS PROTEIN UBIJ"/>
    <property type="match status" value="1"/>
</dbReference>
<evidence type="ECO:0000259" key="3">
    <source>
        <dbReference type="Pfam" id="PF02036"/>
    </source>
</evidence>
<keyword evidence="1" id="KW-0963">Cytoplasm</keyword>
<proteinExistence type="inferred from homology"/>
<comment type="caution">
    <text evidence="4">The sequence shown here is derived from an EMBL/GenBank/DDBJ whole genome shotgun (WGS) entry which is preliminary data.</text>
</comment>
<evidence type="ECO:0000256" key="1">
    <source>
        <dbReference type="HAMAP-Rule" id="MF_02215"/>
    </source>
</evidence>
<keyword evidence="5" id="KW-1185">Reference proteome</keyword>
<evidence type="ECO:0000313" key="4">
    <source>
        <dbReference type="EMBL" id="SMP65754.1"/>
    </source>
</evidence>
<dbReference type="InterPro" id="IPR038989">
    <property type="entry name" value="UbiJ"/>
</dbReference>
<keyword evidence="4" id="KW-0830">Ubiquinone</keyword>
<protein>
    <recommendedName>
        <fullName evidence="1">Ubiquinone biosynthesis accessory factor UbiJ</fullName>
    </recommendedName>
</protein>
<dbReference type="EMBL" id="FXUL01000011">
    <property type="protein sequence ID" value="SMP65754.1"/>
    <property type="molecule type" value="Genomic_DNA"/>
</dbReference>
<comment type="subcellular location">
    <subcellularLocation>
        <location evidence="1">Cytoplasm</location>
    </subcellularLocation>
</comment>
<name>A0ABY1QDC6_9BURK</name>
<accession>A0ABY1QDC6</accession>
<evidence type="ECO:0000313" key="5">
    <source>
        <dbReference type="Proteomes" id="UP001158049"/>
    </source>
</evidence>
<feature type="coiled-coil region" evidence="2">
    <location>
        <begin position="163"/>
        <end position="190"/>
    </location>
</feature>
<keyword evidence="1" id="KW-0831">Ubiquinone biosynthesis</keyword>
<comment type="pathway">
    <text evidence="1">Cofactor biosynthesis; ubiquinone biosynthesis.</text>
</comment>
<comment type="function">
    <text evidence="1">Required for ubiquinone (coenzyme Q) biosynthesis. Binds hydrophobic ubiquinone biosynthetic intermediates via its SCP2 domain and is essential for the stability of the Ubi complex. May constitute a docking platform where Ubi enzymes assemble and access their SCP2-bound polyprenyl substrates.</text>
</comment>
<dbReference type="HAMAP" id="MF_02215">
    <property type="entry name" value="UbiJ"/>
    <property type="match status" value="1"/>
</dbReference>
<reference evidence="4 5" key="1">
    <citation type="submission" date="2017-05" db="EMBL/GenBank/DDBJ databases">
        <authorList>
            <person name="Varghese N."/>
            <person name="Submissions S."/>
        </authorList>
    </citation>
    <scope>NUCLEOTIDE SEQUENCE [LARGE SCALE GENOMIC DNA]</scope>
    <source>
        <strain evidence="4 5">DSM 26001</strain>
    </source>
</reference>
<evidence type="ECO:0000256" key="2">
    <source>
        <dbReference type="SAM" id="Coils"/>
    </source>
</evidence>